<dbReference type="InterPro" id="IPR036390">
    <property type="entry name" value="WH_DNA-bd_sf"/>
</dbReference>
<organism evidence="5 6">
    <name type="scientific">Conexibacter stalactiti</name>
    <dbReference type="NCBI Taxonomy" id="1940611"/>
    <lineage>
        <taxon>Bacteria</taxon>
        <taxon>Bacillati</taxon>
        <taxon>Actinomycetota</taxon>
        <taxon>Thermoleophilia</taxon>
        <taxon>Solirubrobacterales</taxon>
        <taxon>Conexibacteraceae</taxon>
        <taxon>Conexibacter</taxon>
    </lineage>
</organism>
<feature type="domain" description="HTH gntR-type" evidence="4">
    <location>
        <begin position="9"/>
        <end position="78"/>
    </location>
</feature>
<dbReference type="CDD" id="cd07377">
    <property type="entry name" value="WHTH_GntR"/>
    <property type="match status" value="1"/>
</dbReference>
<dbReference type="PANTHER" id="PTHR43537:SF5">
    <property type="entry name" value="UXU OPERON TRANSCRIPTIONAL REGULATOR"/>
    <property type="match status" value="1"/>
</dbReference>
<accession>A0ABU4HN28</accession>
<gene>
    <name evidence="5" type="ORF">R7226_10075</name>
</gene>
<dbReference type="Pfam" id="PF07729">
    <property type="entry name" value="FCD"/>
    <property type="match status" value="1"/>
</dbReference>
<name>A0ABU4HN28_9ACTN</name>
<dbReference type="InterPro" id="IPR000524">
    <property type="entry name" value="Tscrpt_reg_HTH_GntR"/>
</dbReference>
<keyword evidence="2" id="KW-0238">DNA-binding</keyword>
<protein>
    <submittedName>
        <fullName evidence="5">GntR family transcriptional regulator</fullName>
    </submittedName>
</protein>
<evidence type="ECO:0000256" key="2">
    <source>
        <dbReference type="ARBA" id="ARBA00023125"/>
    </source>
</evidence>
<dbReference type="Gene3D" id="1.20.120.530">
    <property type="entry name" value="GntR ligand-binding domain-like"/>
    <property type="match status" value="1"/>
</dbReference>
<dbReference type="InterPro" id="IPR036388">
    <property type="entry name" value="WH-like_DNA-bd_sf"/>
</dbReference>
<dbReference type="RefSeq" id="WP_318596980.1">
    <property type="nucleotide sequence ID" value="NZ_JAWSTH010000020.1"/>
</dbReference>
<keyword evidence="6" id="KW-1185">Reference proteome</keyword>
<keyword evidence="3" id="KW-0804">Transcription</keyword>
<dbReference type="InterPro" id="IPR011711">
    <property type="entry name" value="GntR_C"/>
</dbReference>
<dbReference type="PANTHER" id="PTHR43537">
    <property type="entry name" value="TRANSCRIPTIONAL REGULATOR, GNTR FAMILY"/>
    <property type="match status" value="1"/>
</dbReference>
<keyword evidence="1" id="KW-0805">Transcription regulation</keyword>
<reference evidence="6" key="1">
    <citation type="submission" date="2023-07" db="EMBL/GenBank/DDBJ databases">
        <title>Conexibacter stalactiti sp. nov., isolated from stalactites in a lava cave and emended description of the genus Conexibacter.</title>
        <authorList>
            <person name="Lee S.D."/>
        </authorList>
    </citation>
    <scope>NUCLEOTIDE SEQUENCE [LARGE SCALE GENOMIC DNA]</scope>
    <source>
        <strain evidence="6">KCTC 39840</strain>
    </source>
</reference>
<dbReference type="SMART" id="SM00895">
    <property type="entry name" value="FCD"/>
    <property type="match status" value="1"/>
</dbReference>
<dbReference type="Proteomes" id="UP001284601">
    <property type="component" value="Unassembled WGS sequence"/>
</dbReference>
<dbReference type="SMART" id="SM00345">
    <property type="entry name" value="HTH_GNTR"/>
    <property type="match status" value="1"/>
</dbReference>
<sequence>MAFSEVVRSPAYEQVAHQLREAILDGALAPGDELPAERELCAQFGVSRTTVREALRALQAQGLAVAAGPTAPLRVPPARDLSTGPLRDSLVHLLRLGRVPLADLVELRCALEAAAVAAAATRAVARPRSAASPAVPPTTDDAADHLADARAALAEMRIVGDDVAAFEAADVRFHVALVAASGNEALQLVMLAVRDSVSAHLRDALAALPAPRRAIARLTRQHEAILAAVEAGDARDAELLLRDHVMGFYRGNA</sequence>
<dbReference type="SUPFAM" id="SSF48008">
    <property type="entry name" value="GntR ligand-binding domain-like"/>
    <property type="match status" value="1"/>
</dbReference>
<dbReference type="Pfam" id="PF00392">
    <property type="entry name" value="GntR"/>
    <property type="match status" value="1"/>
</dbReference>
<dbReference type="PRINTS" id="PR00035">
    <property type="entry name" value="HTHGNTR"/>
</dbReference>
<proteinExistence type="predicted"/>
<dbReference type="PROSITE" id="PS50949">
    <property type="entry name" value="HTH_GNTR"/>
    <property type="match status" value="1"/>
</dbReference>
<comment type="caution">
    <text evidence="5">The sequence shown here is derived from an EMBL/GenBank/DDBJ whole genome shotgun (WGS) entry which is preliminary data.</text>
</comment>
<dbReference type="InterPro" id="IPR008920">
    <property type="entry name" value="TF_FadR/GntR_C"/>
</dbReference>
<evidence type="ECO:0000313" key="5">
    <source>
        <dbReference type="EMBL" id="MDW5594684.1"/>
    </source>
</evidence>
<dbReference type="SUPFAM" id="SSF46785">
    <property type="entry name" value="Winged helix' DNA-binding domain"/>
    <property type="match status" value="1"/>
</dbReference>
<dbReference type="Gene3D" id="1.10.10.10">
    <property type="entry name" value="Winged helix-like DNA-binding domain superfamily/Winged helix DNA-binding domain"/>
    <property type="match status" value="1"/>
</dbReference>
<evidence type="ECO:0000259" key="4">
    <source>
        <dbReference type="PROSITE" id="PS50949"/>
    </source>
</evidence>
<evidence type="ECO:0000256" key="3">
    <source>
        <dbReference type="ARBA" id="ARBA00023163"/>
    </source>
</evidence>
<evidence type="ECO:0000313" key="6">
    <source>
        <dbReference type="Proteomes" id="UP001284601"/>
    </source>
</evidence>
<evidence type="ECO:0000256" key="1">
    <source>
        <dbReference type="ARBA" id="ARBA00023015"/>
    </source>
</evidence>
<dbReference type="EMBL" id="JAWSTH010000020">
    <property type="protein sequence ID" value="MDW5594684.1"/>
    <property type="molecule type" value="Genomic_DNA"/>
</dbReference>